<gene>
    <name evidence="1" type="ORF">MCOR_15406</name>
</gene>
<accession>A0A6J8BB43</accession>
<organism evidence="1 2">
    <name type="scientific">Mytilus coruscus</name>
    <name type="common">Sea mussel</name>
    <dbReference type="NCBI Taxonomy" id="42192"/>
    <lineage>
        <taxon>Eukaryota</taxon>
        <taxon>Metazoa</taxon>
        <taxon>Spiralia</taxon>
        <taxon>Lophotrochozoa</taxon>
        <taxon>Mollusca</taxon>
        <taxon>Bivalvia</taxon>
        <taxon>Autobranchia</taxon>
        <taxon>Pteriomorphia</taxon>
        <taxon>Mytilida</taxon>
        <taxon>Mytiloidea</taxon>
        <taxon>Mytilidae</taxon>
        <taxon>Mytilinae</taxon>
        <taxon>Mytilus</taxon>
    </lineage>
</organism>
<name>A0A6J8BB43_MYTCO</name>
<protein>
    <submittedName>
        <fullName evidence="1">Uncharacterized protein</fullName>
    </submittedName>
</protein>
<proteinExistence type="predicted"/>
<keyword evidence="2" id="KW-1185">Reference proteome</keyword>
<sequence length="893" mass="102397">MLNRIVMTEVTHLQSKTQPSVAKLSVYHRKKTIFTKKLLSGKSSVVQSHLARIADFIIPGDQIWWHYDGENVVFHDSIDEPNFRLEGPPLSNYRSTSLKKEITYVNSIWESCISLVKLQKLIVPILRLKTEDNGKVVFLDTQIRSVSKDIDQISYTQARIEDLKQLTNKIRYGDIDLIFKLRLFSGDGPARQFDVGQQRGGNFSCICGVESKSHMNLECCYQMIPLDLEDRRKLVVEGSSWIKIKDGIINPFQNLKKEELIDELEERGVDTFHLNLKSRLQEELTSVLHGISIYICNIVQNIITELPHHVENKETKAELENFCSKTIGDKNQSKGSDARHFAIQLAQYVLNEQQHDKISEDTVDLIQVLVEIINIAYSSEEKRSPRQILRLYNLTFLFGVLTKSVIGTPVKITTRKLWLPFPQFSCTSTRSLQDSYGELLKLQQIGKPGWIIDNTIIRYNAQQNSDDRSDSFAKQDSTISRQAKRLPHRKNTIFTKKLLSGKSSVVQSHLARIADFIIPGDQIWWHYDGENVVFHDSIDEPNFRLEGPPLSNYRSTSLKKEITYVNSIWESCISLVKLQKTHCCQYLDLKLRIMERLFSSTHRSDQQQSTLAKKKQYHQKKHNGDILDDLSTTEEPIMQDNEQEVEDPALILYDKESCSNQEEQTSILSDILPEQNKCPSIQESGKNMVTLTAEVHYAFDAKLSDKEQKGSIDKEIRRLYLINVKEEAENRKEILACNTSEHVKDVKASSKTIGHQKDQTKVKPVHATKLTAKRKLFETSQETTEPSSGKKTPLDLAVQLLGKTPEVLECIKYKGLKQNHPSHAPFSAKYDKLFSKLQIDISAKYHELKNKLNNSKMHGNMEKENADLKIAQKITRPLGNVLLLIRENLNEQN</sequence>
<evidence type="ECO:0000313" key="2">
    <source>
        <dbReference type="Proteomes" id="UP000507470"/>
    </source>
</evidence>
<dbReference type="EMBL" id="CACVKT020002670">
    <property type="protein sequence ID" value="CAC5379327.1"/>
    <property type="molecule type" value="Genomic_DNA"/>
</dbReference>
<evidence type="ECO:0000313" key="1">
    <source>
        <dbReference type="EMBL" id="CAC5379327.1"/>
    </source>
</evidence>
<dbReference type="Proteomes" id="UP000507470">
    <property type="component" value="Unassembled WGS sequence"/>
</dbReference>
<reference evidence="1 2" key="1">
    <citation type="submission" date="2020-06" db="EMBL/GenBank/DDBJ databases">
        <authorList>
            <person name="Li R."/>
            <person name="Bekaert M."/>
        </authorList>
    </citation>
    <scope>NUCLEOTIDE SEQUENCE [LARGE SCALE GENOMIC DNA]</scope>
    <source>
        <strain evidence="2">wild</strain>
    </source>
</reference>
<dbReference type="OrthoDB" id="5986221at2759"/>
<dbReference type="AlphaFoldDB" id="A0A6J8BB43"/>